<proteinExistence type="predicted"/>
<dbReference type="Pfam" id="PF00612">
    <property type="entry name" value="IQ"/>
    <property type="match status" value="2"/>
</dbReference>
<comment type="caution">
    <text evidence="2">The sequence shown here is derived from an EMBL/GenBank/DDBJ whole genome shotgun (WGS) entry which is preliminary data.</text>
</comment>
<dbReference type="AlphaFoldDB" id="A0A8T0QSQ1"/>
<feature type="region of interest" description="Disordered" evidence="1">
    <location>
        <begin position="317"/>
        <end position="353"/>
    </location>
</feature>
<dbReference type="EMBL" id="CM029048">
    <property type="protein sequence ID" value="KAG2576259.1"/>
    <property type="molecule type" value="Genomic_DNA"/>
</dbReference>
<dbReference type="InterPro" id="IPR000048">
    <property type="entry name" value="IQ_motif_EF-hand-BS"/>
</dbReference>
<sequence length="353" mass="39072">MDFPPFDGKSYPLAFINQCETYFNRERIMEEEKVWMASRNLAEDARMWFLQVQRDEGTPAWRRFTKLLHLRFGSPPRSTLLHHVSPATNDTSRLFADVFTQLDRLSARFQAKDKEDRERLVAVHLQAAARGFLSRRRMQSLEKSGRERFAAVRLQAAARGFLARHATRKLRAAIQPTLLAPAHHLHLPPPPATLFIAPTTLFVAPTTPYIAPTTPAAAAPTTPSAVPNSSPRTAPTMTNLAKLINSLTAPTSDSQGQVAALPQELSARASFPGSRGSGHSNHQGDQLAASLFPWDPGRCRLLPRPVTIQLEGELGLQGRGRCHGQPAGCHRDGRRSQPKGPRGTVPREQYPSN</sequence>
<evidence type="ECO:0000313" key="2">
    <source>
        <dbReference type="EMBL" id="KAG2576252.1"/>
    </source>
</evidence>
<reference evidence="2" key="1">
    <citation type="submission" date="2020-05" db="EMBL/GenBank/DDBJ databases">
        <title>WGS assembly of Panicum virgatum.</title>
        <authorList>
            <person name="Lovell J.T."/>
            <person name="Jenkins J."/>
            <person name="Shu S."/>
            <person name="Juenger T.E."/>
            <person name="Schmutz J."/>
        </authorList>
    </citation>
    <scope>NUCLEOTIDE SEQUENCE</scope>
    <source>
        <strain evidence="2">AP13</strain>
    </source>
</reference>
<feature type="compositionally biased region" description="Low complexity" evidence="1">
    <location>
        <begin position="214"/>
        <end position="223"/>
    </location>
</feature>
<feature type="compositionally biased region" description="Polar residues" evidence="1">
    <location>
        <begin position="224"/>
        <end position="236"/>
    </location>
</feature>
<evidence type="ECO:0000313" key="4">
    <source>
        <dbReference type="Proteomes" id="UP000823388"/>
    </source>
</evidence>
<dbReference type="Gene3D" id="1.20.5.190">
    <property type="match status" value="1"/>
</dbReference>
<keyword evidence="4" id="KW-1185">Reference proteome</keyword>
<name>A0A8T0QSQ1_PANVG</name>
<dbReference type="Proteomes" id="UP000823388">
    <property type="component" value="Chromosome 6N"/>
</dbReference>
<gene>
    <name evidence="2" type="ORF">PVAP13_6NG015299</name>
    <name evidence="3" type="ORF">PVAP13_6NG015454</name>
</gene>
<organism evidence="2 4">
    <name type="scientific">Panicum virgatum</name>
    <name type="common">Blackwell switchgrass</name>
    <dbReference type="NCBI Taxonomy" id="38727"/>
    <lineage>
        <taxon>Eukaryota</taxon>
        <taxon>Viridiplantae</taxon>
        <taxon>Streptophyta</taxon>
        <taxon>Embryophyta</taxon>
        <taxon>Tracheophyta</taxon>
        <taxon>Spermatophyta</taxon>
        <taxon>Magnoliopsida</taxon>
        <taxon>Liliopsida</taxon>
        <taxon>Poales</taxon>
        <taxon>Poaceae</taxon>
        <taxon>PACMAD clade</taxon>
        <taxon>Panicoideae</taxon>
        <taxon>Panicodae</taxon>
        <taxon>Paniceae</taxon>
        <taxon>Panicinae</taxon>
        <taxon>Panicum</taxon>
        <taxon>Panicum sect. Hiantes</taxon>
    </lineage>
</organism>
<feature type="region of interest" description="Disordered" evidence="1">
    <location>
        <begin position="214"/>
        <end position="236"/>
    </location>
</feature>
<dbReference type="EMBL" id="CM029048">
    <property type="protein sequence ID" value="KAG2576252.1"/>
    <property type="molecule type" value="Genomic_DNA"/>
</dbReference>
<accession>A0A8T0QSQ1</accession>
<evidence type="ECO:0000256" key="1">
    <source>
        <dbReference type="SAM" id="MobiDB-lite"/>
    </source>
</evidence>
<dbReference type="PROSITE" id="PS50096">
    <property type="entry name" value="IQ"/>
    <property type="match status" value="2"/>
</dbReference>
<protein>
    <recommendedName>
        <fullName evidence="5">Retrotransposon gag domain-containing protein</fullName>
    </recommendedName>
</protein>
<evidence type="ECO:0000313" key="3">
    <source>
        <dbReference type="EMBL" id="KAG2576259.1"/>
    </source>
</evidence>
<evidence type="ECO:0008006" key="5">
    <source>
        <dbReference type="Google" id="ProtNLM"/>
    </source>
</evidence>
<dbReference type="SMART" id="SM00015">
    <property type="entry name" value="IQ"/>
    <property type="match status" value="2"/>
</dbReference>